<evidence type="ECO:0000256" key="1">
    <source>
        <dbReference type="SAM" id="SignalP"/>
    </source>
</evidence>
<evidence type="ECO:0000313" key="3">
    <source>
        <dbReference type="Proteomes" id="UP000315647"/>
    </source>
</evidence>
<keyword evidence="1" id="KW-0732">Signal</keyword>
<name>A0A517Q9V8_9PLAN</name>
<dbReference type="Proteomes" id="UP000315647">
    <property type="component" value="Chromosome"/>
</dbReference>
<dbReference type="EMBL" id="CP037421">
    <property type="protein sequence ID" value="QDT28408.1"/>
    <property type="molecule type" value="Genomic_DNA"/>
</dbReference>
<feature type="chain" id="PRO_5021873469" evidence="1">
    <location>
        <begin position="23"/>
        <end position="65"/>
    </location>
</feature>
<reference evidence="2 3" key="1">
    <citation type="submission" date="2019-03" db="EMBL/GenBank/DDBJ databases">
        <title>Deep-cultivation of Planctomycetes and their phenomic and genomic characterization uncovers novel biology.</title>
        <authorList>
            <person name="Wiegand S."/>
            <person name="Jogler M."/>
            <person name="Boedeker C."/>
            <person name="Pinto D."/>
            <person name="Vollmers J."/>
            <person name="Rivas-Marin E."/>
            <person name="Kohn T."/>
            <person name="Peeters S.H."/>
            <person name="Heuer A."/>
            <person name="Rast P."/>
            <person name="Oberbeckmann S."/>
            <person name="Bunk B."/>
            <person name="Jeske O."/>
            <person name="Meyerdierks A."/>
            <person name="Storesund J.E."/>
            <person name="Kallscheuer N."/>
            <person name="Luecker S."/>
            <person name="Lage O.M."/>
            <person name="Pohl T."/>
            <person name="Merkel B.J."/>
            <person name="Hornburger P."/>
            <person name="Mueller R.-W."/>
            <person name="Bruemmer F."/>
            <person name="Labrenz M."/>
            <person name="Spormann A.M."/>
            <person name="Op den Camp H."/>
            <person name="Overmann J."/>
            <person name="Amann R."/>
            <person name="Jetten M.S.M."/>
            <person name="Mascher T."/>
            <person name="Medema M.H."/>
            <person name="Devos D.P."/>
            <person name="Kaster A.-K."/>
            <person name="Ovreas L."/>
            <person name="Rohde M."/>
            <person name="Galperin M.Y."/>
            <person name="Jogler C."/>
        </authorList>
    </citation>
    <scope>NUCLEOTIDE SEQUENCE [LARGE SCALE GENOMIC DNA]</scope>
    <source>
        <strain evidence="2 3">Enr10</strain>
    </source>
</reference>
<dbReference type="AlphaFoldDB" id="A0A517Q9V8"/>
<feature type="signal peptide" evidence="1">
    <location>
        <begin position="1"/>
        <end position="22"/>
    </location>
</feature>
<protein>
    <submittedName>
        <fullName evidence="2">Uncharacterized protein</fullName>
    </submittedName>
</protein>
<accession>A0A517Q9V8</accession>
<sequence precursor="true">MSWFRFCFCLLSITFLNLPASAEEFNRTKLPVSQPAFKGLRIESFSISTTAPATHEYKLDHRPQA</sequence>
<keyword evidence="3" id="KW-1185">Reference proteome</keyword>
<organism evidence="2 3">
    <name type="scientific">Gimesia panareensis</name>
    <dbReference type="NCBI Taxonomy" id="2527978"/>
    <lineage>
        <taxon>Bacteria</taxon>
        <taxon>Pseudomonadati</taxon>
        <taxon>Planctomycetota</taxon>
        <taxon>Planctomycetia</taxon>
        <taxon>Planctomycetales</taxon>
        <taxon>Planctomycetaceae</taxon>
        <taxon>Gimesia</taxon>
    </lineage>
</organism>
<proteinExistence type="predicted"/>
<evidence type="ECO:0000313" key="2">
    <source>
        <dbReference type="EMBL" id="QDT28408.1"/>
    </source>
</evidence>
<gene>
    <name evidence="2" type="ORF">Enr10x_37500</name>
</gene>